<proteinExistence type="predicted"/>
<dbReference type="Proteomes" id="UP000000715">
    <property type="component" value="Unplaced"/>
</dbReference>
<accession>A0A8U0P048</accession>
<dbReference type="AlphaFoldDB" id="A0A8U0P048"/>
<protein>
    <submittedName>
        <fullName evidence="3">Spidroin-1-like</fullName>
    </submittedName>
</protein>
<organism evidence="2 3">
    <name type="scientific">Mustela putorius furo</name>
    <name type="common">European domestic ferret</name>
    <name type="synonym">Mustela furo</name>
    <dbReference type="NCBI Taxonomy" id="9669"/>
    <lineage>
        <taxon>Eukaryota</taxon>
        <taxon>Metazoa</taxon>
        <taxon>Chordata</taxon>
        <taxon>Craniata</taxon>
        <taxon>Vertebrata</taxon>
        <taxon>Euteleostomi</taxon>
        <taxon>Mammalia</taxon>
        <taxon>Eutheria</taxon>
        <taxon>Laurasiatheria</taxon>
        <taxon>Carnivora</taxon>
        <taxon>Caniformia</taxon>
        <taxon>Musteloidea</taxon>
        <taxon>Mustelidae</taxon>
        <taxon>Mustelinae</taxon>
        <taxon>Mustela</taxon>
    </lineage>
</organism>
<evidence type="ECO:0000256" key="1">
    <source>
        <dbReference type="SAM" id="MobiDB-lite"/>
    </source>
</evidence>
<feature type="region of interest" description="Disordered" evidence="1">
    <location>
        <begin position="147"/>
        <end position="175"/>
    </location>
</feature>
<gene>
    <name evidence="3" type="primary">LOC106007261</name>
</gene>
<dbReference type="GeneID" id="106007261"/>
<keyword evidence="2" id="KW-1185">Reference proteome</keyword>
<dbReference type="RefSeq" id="XP_012919122.1">
    <property type="nucleotide sequence ID" value="XM_013063668.1"/>
</dbReference>
<name>A0A8U0P048_MUSPF</name>
<feature type="compositionally biased region" description="Basic and acidic residues" evidence="1">
    <location>
        <begin position="160"/>
        <end position="175"/>
    </location>
</feature>
<feature type="region of interest" description="Disordered" evidence="1">
    <location>
        <begin position="41"/>
        <end position="117"/>
    </location>
</feature>
<evidence type="ECO:0000313" key="3">
    <source>
        <dbReference type="RefSeq" id="XP_012919122.1"/>
    </source>
</evidence>
<evidence type="ECO:0000313" key="2">
    <source>
        <dbReference type="Proteomes" id="UP000000715"/>
    </source>
</evidence>
<sequence>MECKRIRQVNSVRILLLQLCCEALGKLFKLATSSLIRAAGHRAAGPPLRGPSAGEARGRQARPTVGGLRSPAPHREVSAAARPPDASGSASPGRACSAAERQGRGGSGAGLRAAAARGGGRGLGGEAGFGGGCFHPGGSAGLWTGAGRHAGVSCSRKGRSRLEVARRAGAERAVG</sequence>
<dbReference type="KEGG" id="mpuf:106007261"/>
<reference evidence="3" key="1">
    <citation type="submission" date="2025-08" db="UniProtKB">
        <authorList>
            <consortium name="RefSeq"/>
        </authorList>
    </citation>
    <scope>IDENTIFICATION</scope>
    <source>
        <tissue evidence="3">Brain</tissue>
    </source>
</reference>